<feature type="compositionally biased region" description="Polar residues" evidence="1">
    <location>
        <begin position="1197"/>
        <end position="1208"/>
    </location>
</feature>
<evidence type="ECO:0000256" key="1">
    <source>
        <dbReference type="SAM" id="MobiDB-lite"/>
    </source>
</evidence>
<dbReference type="VEuPathDB" id="FungiDB:EMCG_07687"/>
<feature type="region of interest" description="Disordered" evidence="1">
    <location>
        <begin position="561"/>
        <end position="602"/>
    </location>
</feature>
<evidence type="ECO:0008006" key="4">
    <source>
        <dbReference type="Google" id="ProtNLM"/>
    </source>
</evidence>
<feature type="region of interest" description="Disordered" evidence="1">
    <location>
        <begin position="439"/>
        <end position="468"/>
    </location>
</feature>
<feature type="compositionally biased region" description="Polar residues" evidence="1">
    <location>
        <begin position="40"/>
        <end position="49"/>
    </location>
</feature>
<sequence length="1404" mass="153700">MSFNLPPASIFAPLHEMKNKEKKSRYTMPTLQVRWPMRISRSTNGSPTSKRSKDGNVKHKKSKSVDLPKSKSTDSLIISTRINSELNSELNNDNDRLDVGAQSLSPSSALNTSFRWTKKEDWPGFPDAHALESVQLSEEITPRTPTPGRSTKASNSICGQRISANIPLAGGSCSIAAHQRQTLAQECHVSPPPMHPGRNRPYHKVSDIDTLQNFPGEVTTGNVSPILSSFLQIKAIPAFSGNRRSVASLTIVSPLSIDMPQPQRAFVIPSFDKLIQVETDPLLTHPRKSGDSSTSSEFGRSVSAPNSPTSSRSSIYSDSLPPKSAAAFTEGGSRSSRAYSLISPVAAGVFDDDADLKRNPTFKNKFSLKQLRNKPLPAEPAIKIRPLSIRHISGQESMDVVSHCGRLIQPTSQPQFLPLDPRPSDLDILDEAFRRSGLHHVSPERCAQSRSGRASRSSTVSSSPSLRKATLDLEKQLSVLSGPTQNSTSWLKIGQNRTNSSKFPADCPPKPLKPRASWRRSGSYSIVSPTKSSSPKKSNVHASFTLSTKKSWNGKEKIKVSPTISESVEEDDKKPLSVQIGANGNNVNNDMGPSNNNSDGVKSTEKVNRMAMFTKGRAGSVERNLRLRLPRLRTQLSAKSILGLVDLSTVVESPTNRAHHTNNNDDSPKERIMAALNRLDPGQPEPPQNYYSYNNNDNDSAARIPPLIFELDGSQSSPISEHVGSKGILSQAIPSEVAKSIFYQIMQKIDNLEDLFNLAVINKAFYCVFREHSLTLIKDTLFRMSPAAWELREICPPWETEGDEAGDIDMPVPEYTPNLYIQHYTRDLYTMVVLKSLILVRCESFLRPDTARALAGLDEARCAEVDEAFWRVWTFCKLFGCGKEREDDITAQADWLNGGRLAEAESRGTGIVTQYPVGVHSVLFNAPPAFSKGNHGGLSSTELYDMMEIWTCLGVLLQVFHGKCKEARDFGVFDGLEGRSGDVAREESLIESWTQYLLTLGPSAILALTSINPNAPIRTLFSRAQANGWTKWKTPDLTHGGPPRLFLKEAVSQVYESRLANIQTPTSSRTPKSYSPPPHSLSPIAGRRGRSRDFSSSFSYSREMSSQPTNPNRRRQAGFAAELRRKRKESQGSDMSVNIDVVPAATDFIEERPISHFSTVIENLDRGNGQGHWDAPPIPTLPTAIPPSIHTTVRTTQATNSSIQNAPLTSDAPHTRKPHPAPVPIYGPSRPTVTLESPTPPSSVAIISASSSTSPLQPASAPKQHQRKFSTPETAAEEKIFRGRSPAHTSQVLDPVDMAMHKMVTELGFSEAAAKWALKCTDTGESLDVAAAINLLLSSGHVDPLTTSATVMSATGDMNSSFAVSGGFGDRSDSVSANGMCRSKTMATSNEEAEDVWRPVWRWA</sequence>
<feature type="compositionally biased region" description="Low complexity" evidence="1">
    <location>
        <begin position="523"/>
        <end position="537"/>
    </location>
</feature>
<feature type="region of interest" description="Disordered" evidence="1">
    <location>
        <begin position="1060"/>
        <end position="1134"/>
    </location>
</feature>
<gene>
    <name evidence="2" type="ORF">GX50_03033</name>
</gene>
<proteinExistence type="predicted"/>
<accession>A0A2B7ZCI2</accession>
<name>A0A2B7ZCI2_9EURO</name>
<dbReference type="STRING" id="73230.A0A2B7ZCI2"/>
<feature type="compositionally biased region" description="Basic and acidic residues" evidence="1">
    <location>
        <begin position="51"/>
        <end position="71"/>
    </location>
</feature>
<feature type="compositionally biased region" description="Low complexity" evidence="1">
    <location>
        <begin position="1094"/>
        <end position="1106"/>
    </location>
</feature>
<evidence type="ECO:0000313" key="2">
    <source>
        <dbReference type="EMBL" id="PGH34164.1"/>
    </source>
</evidence>
<dbReference type="InterPro" id="IPR009060">
    <property type="entry name" value="UBA-like_sf"/>
</dbReference>
<dbReference type="Proteomes" id="UP000226031">
    <property type="component" value="Unassembled WGS sequence"/>
</dbReference>
<feature type="compositionally biased region" description="Polar residues" evidence="1">
    <location>
        <begin position="1060"/>
        <end position="1073"/>
    </location>
</feature>
<reference evidence="2 3" key="1">
    <citation type="submission" date="2017-10" db="EMBL/GenBank/DDBJ databases">
        <title>Comparative genomics in systemic dimorphic fungi from Ajellomycetaceae.</title>
        <authorList>
            <person name="Munoz J.F."/>
            <person name="Mcewen J.G."/>
            <person name="Clay O.K."/>
            <person name="Cuomo C.A."/>
        </authorList>
    </citation>
    <scope>NUCLEOTIDE SEQUENCE [LARGE SCALE GENOMIC DNA]</scope>
    <source>
        <strain evidence="2 3">UAMH4076</strain>
    </source>
</reference>
<feature type="region of interest" description="Disordered" evidence="1">
    <location>
        <begin position="1197"/>
        <end position="1226"/>
    </location>
</feature>
<dbReference type="EMBL" id="PDND01000046">
    <property type="protein sequence ID" value="PGH34164.1"/>
    <property type="molecule type" value="Genomic_DNA"/>
</dbReference>
<feature type="region of interest" description="Disordered" evidence="1">
    <location>
        <begin position="282"/>
        <end position="329"/>
    </location>
</feature>
<feature type="compositionally biased region" description="Low complexity" evidence="1">
    <location>
        <begin position="449"/>
        <end position="467"/>
    </location>
</feature>
<protein>
    <recommendedName>
        <fullName evidence="4">UBA domain-containing protein</fullName>
    </recommendedName>
</protein>
<feature type="compositionally biased region" description="Low complexity" evidence="1">
    <location>
        <begin position="1248"/>
        <end position="1262"/>
    </location>
</feature>
<feature type="region of interest" description="Disordered" evidence="1">
    <location>
        <begin position="480"/>
        <end position="541"/>
    </location>
</feature>
<feature type="compositionally biased region" description="Polar residues" evidence="1">
    <location>
        <begin position="480"/>
        <end position="502"/>
    </location>
</feature>
<feature type="compositionally biased region" description="Low complexity" evidence="1">
    <location>
        <begin position="301"/>
        <end position="322"/>
    </location>
</feature>
<keyword evidence="3" id="KW-1185">Reference proteome</keyword>
<organism evidence="2 3">
    <name type="scientific">[Emmonsia] crescens</name>
    <dbReference type="NCBI Taxonomy" id="73230"/>
    <lineage>
        <taxon>Eukaryota</taxon>
        <taxon>Fungi</taxon>
        <taxon>Dikarya</taxon>
        <taxon>Ascomycota</taxon>
        <taxon>Pezizomycotina</taxon>
        <taxon>Eurotiomycetes</taxon>
        <taxon>Eurotiomycetidae</taxon>
        <taxon>Onygenales</taxon>
        <taxon>Ajellomycetaceae</taxon>
        <taxon>Emergomyces</taxon>
    </lineage>
</organism>
<evidence type="ECO:0000313" key="3">
    <source>
        <dbReference type="Proteomes" id="UP000226031"/>
    </source>
</evidence>
<comment type="caution">
    <text evidence="2">The sequence shown here is derived from an EMBL/GenBank/DDBJ whole genome shotgun (WGS) entry which is preliminary data.</text>
</comment>
<feature type="region of interest" description="Disordered" evidence="1">
    <location>
        <begin position="1248"/>
        <end position="1271"/>
    </location>
</feature>
<feature type="compositionally biased region" description="Polar residues" evidence="1">
    <location>
        <begin position="580"/>
        <end position="601"/>
    </location>
</feature>
<feature type="region of interest" description="Disordered" evidence="1">
    <location>
        <begin position="21"/>
        <end position="71"/>
    </location>
</feature>
<dbReference type="SUPFAM" id="SSF46934">
    <property type="entry name" value="UBA-like"/>
    <property type="match status" value="1"/>
</dbReference>